<feature type="transmembrane region" description="Helical" evidence="1">
    <location>
        <begin position="28"/>
        <end position="51"/>
    </location>
</feature>
<name>A0A6N2AY49_SOLCI</name>
<dbReference type="EMBL" id="RXGB01006349">
    <property type="protein sequence ID" value="TMW86594.1"/>
    <property type="molecule type" value="Genomic_DNA"/>
</dbReference>
<organism evidence="2">
    <name type="scientific">Solanum chilense</name>
    <name type="common">Tomato</name>
    <name type="synonym">Lycopersicon chilense</name>
    <dbReference type="NCBI Taxonomy" id="4083"/>
    <lineage>
        <taxon>Eukaryota</taxon>
        <taxon>Viridiplantae</taxon>
        <taxon>Streptophyta</taxon>
        <taxon>Embryophyta</taxon>
        <taxon>Tracheophyta</taxon>
        <taxon>Spermatophyta</taxon>
        <taxon>Magnoliopsida</taxon>
        <taxon>eudicotyledons</taxon>
        <taxon>Gunneridae</taxon>
        <taxon>Pentapetalae</taxon>
        <taxon>asterids</taxon>
        <taxon>lamiids</taxon>
        <taxon>Solanales</taxon>
        <taxon>Solanaceae</taxon>
        <taxon>Solanoideae</taxon>
        <taxon>Solaneae</taxon>
        <taxon>Solanum</taxon>
        <taxon>Solanum subgen. Lycopersicon</taxon>
    </lineage>
</organism>
<evidence type="ECO:0000313" key="2">
    <source>
        <dbReference type="EMBL" id="TMW86594.1"/>
    </source>
</evidence>
<reference evidence="2" key="1">
    <citation type="submission" date="2019-05" db="EMBL/GenBank/DDBJ databases">
        <title>The de novo reference genome and transcriptome assemblies of the wild tomato species Solanum chilense.</title>
        <authorList>
            <person name="Stam R."/>
            <person name="Nosenko T."/>
            <person name="Hoerger A.C."/>
            <person name="Stephan W."/>
            <person name="Seidel M.A."/>
            <person name="Kuhn J.M.M."/>
            <person name="Haberer G."/>
            <person name="Tellier A."/>
        </authorList>
    </citation>
    <scope>NUCLEOTIDE SEQUENCE</scope>
    <source>
        <tissue evidence="2">Mature leaves</tissue>
    </source>
</reference>
<protein>
    <submittedName>
        <fullName evidence="2">Uncharacterized protein</fullName>
    </submittedName>
</protein>
<keyword evidence="1" id="KW-1133">Transmembrane helix</keyword>
<gene>
    <name evidence="2" type="ORF">EJD97_021145</name>
</gene>
<keyword evidence="1" id="KW-0472">Membrane</keyword>
<proteinExistence type="predicted"/>
<dbReference type="AlphaFoldDB" id="A0A6N2AY49"/>
<comment type="caution">
    <text evidence="2">The sequence shown here is derived from an EMBL/GenBank/DDBJ whole genome shotgun (WGS) entry which is preliminary data.</text>
</comment>
<evidence type="ECO:0000256" key="1">
    <source>
        <dbReference type="SAM" id="Phobius"/>
    </source>
</evidence>
<keyword evidence="1" id="KW-0812">Transmembrane</keyword>
<accession>A0A6N2AY49</accession>
<sequence>MGTLSSSFPPPNPFSDFVNFAADVKTSIYFFSIYFLHLGWFSFGCPLIEIYDMLEGVVK</sequence>